<evidence type="ECO:0000256" key="7">
    <source>
        <dbReference type="ARBA" id="ARBA00023002"/>
    </source>
</evidence>
<dbReference type="CDD" id="cd10548">
    <property type="entry name" value="cupin_CDO"/>
    <property type="match status" value="1"/>
</dbReference>
<comment type="cofactor">
    <cofactor evidence="11">
        <name>Fe cation</name>
        <dbReference type="ChEBI" id="CHEBI:24875"/>
    </cofactor>
    <text evidence="11">Binds 1 Fe cation per subunit.</text>
</comment>
<dbReference type="AlphaFoldDB" id="A0A9J2P3X9"/>
<comment type="pathway">
    <text evidence="1 11">Organosulfur biosynthesis; taurine biosynthesis; hypotaurine from L-cysteine: step 1/2.</text>
</comment>
<dbReference type="Pfam" id="PF05995">
    <property type="entry name" value="CDO_I"/>
    <property type="match status" value="1"/>
</dbReference>
<dbReference type="GO" id="GO:0042412">
    <property type="term" value="P:taurine biosynthetic process"/>
    <property type="evidence" value="ECO:0007669"/>
    <property type="project" value="UniProtKB-UniRule"/>
</dbReference>
<feature type="binding site" evidence="10">
    <location>
        <position position="145"/>
    </location>
    <ligand>
        <name>Fe cation</name>
        <dbReference type="ChEBI" id="CHEBI:24875"/>
        <note>catalytic</note>
    </ligand>
</feature>
<proteinExistence type="inferred from homology"/>
<evidence type="ECO:0000256" key="9">
    <source>
        <dbReference type="PIRSR" id="PIRSR610300-50"/>
    </source>
</evidence>
<evidence type="ECO:0000256" key="4">
    <source>
        <dbReference type="ARBA" id="ARBA00022723"/>
    </source>
</evidence>
<dbReference type="InterPro" id="IPR014710">
    <property type="entry name" value="RmlC-like_jellyroll"/>
</dbReference>
<evidence type="ECO:0000256" key="10">
    <source>
        <dbReference type="PIRSR" id="PIRSR610300-51"/>
    </source>
</evidence>
<evidence type="ECO:0000256" key="6">
    <source>
        <dbReference type="ARBA" id="ARBA00022964"/>
    </source>
</evidence>
<comment type="similarity">
    <text evidence="2 11">Belongs to the cysteine dioxygenase family.</text>
</comment>
<dbReference type="PANTHER" id="PTHR12918">
    <property type="entry name" value="CYSTEINE DIOXYGENASE"/>
    <property type="match status" value="1"/>
</dbReference>
<dbReference type="GO" id="GO:0017172">
    <property type="term" value="F:cysteine dioxygenase activity"/>
    <property type="evidence" value="ECO:0007669"/>
    <property type="project" value="UniProtKB-UniRule"/>
</dbReference>
<comment type="catalytic activity">
    <reaction evidence="11">
        <text>L-cysteine + O2 = 3-sulfino-L-alanine + H(+)</text>
        <dbReference type="Rhea" id="RHEA:20441"/>
        <dbReference type="ChEBI" id="CHEBI:15378"/>
        <dbReference type="ChEBI" id="CHEBI:15379"/>
        <dbReference type="ChEBI" id="CHEBI:35235"/>
        <dbReference type="ChEBI" id="CHEBI:61085"/>
        <dbReference type="EC" id="1.13.11.20"/>
    </reaction>
</comment>
<dbReference type="PANTHER" id="PTHR12918:SF1">
    <property type="entry name" value="CYSTEINE DIOXYGENASE TYPE 1"/>
    <property type="match status" value="1"/>
</dbReference>
<keyword evidence="4 10" id="KW-0479">Metal-binding</keyword>
<evidence type="ECO:0000256" key="5">
    <source>
        <dbReference type="ARBA" id="ARBA00022784"/>
    </source>
</evidence>
<keyword evidence="8 10" id="KW-0408">Iron</keyword>
<dbReference type="GO" id="GO:0008198">
    <property type="term" value="F:ferrous iron binding"/>
    <property type="evidence" value="ECO:0007669"/>
    <property type="project" value="TreeGrafter"/>
</dbReference>
<keyword evidence="7 11" id="KW-0560">Oxidoreductase</keyword>
<dbReference type="Gene3D" id="2.60.120.10">
    <property type="entry name" value="Jelly Rolls"/>
    <property type="match status" value="1"/>
</dbReference>
<organism evidence="12 13">
    <name type="scientific">Ascaris lumbricoides</name>
    <name type="common">Giant roundworm</name>
    <dbReference type="NCBI Taxonomy" id="6252"/>
    <lineage>
        <taxon>Eukaryota</taxon>
        <taxon>Metazoa</taxon>
        <taxon>Ecdysozoa</taxon>
        <taxon>Nematoda</taxon>
        <taxon>Chromadorea</taxon>
        <taxon>Rhabditida</taxon>
        <taxon>Spirurina</taxon>
        <taxon>Ascaridomorpha</taxon>
        <taxon>Ascaridoidea</taxon>
        <taxon>Ascarididae</taxon>
        <taxon>Ascaris</taxon>
    </lineage>
</organism>
<dbReference type="InterPro" id="IPR010300">
    <property type="entry name" value="CDO_1"/>
</dbReference>
<feature type="cross-link" description="3'-(S-cysteinyl)-tyrosine (Cys-Tyr)" evidence="9">
    <location>
        <begin position="82"/>
        <end position="162"/>
    </location>
</feature>
<evidence type="ECO:0000256" key="8">
    <source>
        <dbReference type="ARBA" id="ARBA00023004"/>
    </source>
</evidence>
<feature type="binding site" evidence="10">
    <location>
        <position position="75"/>
    </location>
    <ligand>
        <name>Fe cation</name>
        <dbReference type="ChEBI" id="CHEBI:24875"/>
        <note>catalytic</note>
    </ligand>
</feature>
<sequence>MEKLCQQLREIFEEDLIDVDEVKDVLKTYSSNPADWIEFAKFDDQKYTRNLVDAGNGKYNLMVLCWGPGMGSSIHDHTDAHCFVKILQGELMETRYNCPSDDTIEEPLIETDVFTCSTNQVTYICGKGAHIKMFFFCFADKIGLHRMENPSHSNNAVSLHLYIPPYEHCNSFDQVFNSFLHEDRISIYFIKKFHSKFN</sequence>
<dbReference type="WBParaSite" id="ALUE_0000453701-mRNA-1">
    <property type="protein sequence ID" value="ALUE_0000453701-mRNA-1"/>
    <property type="gene ID" value="ALUE_0000453701"/>
</dbReference>
<feature type="binding site" evidence="10">
    <location>
        <position position="77"/>
    </location>
    <ligand>
        <name>Fe cation</name>
        <dbReference type="ChEBI" id="CHEBI:24875"/>
        <note>catalytic</note>
    </ligand>
</feature>
<dbReference type="Proteomes" id="UP000036681">
    <property type="component" value="Unplaced"/>
</dbReference>
<keyword evidence="12" id="KW-1185">Reference proteome</keyword>
<evidence type="ECO:0000256" key="2">
    <source>
        <dbReference type="ARBA" id="ARBA00006622"/>
    </source>
</evidence>
<dbReference type="InterPro" id="IPR011051">
    <property type="entry name" value="RmlC_Cupin_sf"/>
</dbReference>
<dbReference type="SUPFAM" id="SSF51182">
    <property type="entry name" value="RmlC-like cupins"/>
    <property type="match status" value="1"/>
</dbReference>
<reference evidence="13" key="1">
    <citation type="submission" date="2023-03" db="UniProtKB">
        <authorList>
            <consortium name="WormBaseParasite"/>
        </authorList>
    </citation>
    <scope>IDENTIFICATION</scope>
</reference>
<name>A0A9J2P3X9_ASCLU</name>
<protein>
    <recommendedName>
        <fullName evidence="3 11">Cysteine dioxygenase</fullName>
        <ecNumber evidence="3 11">1.13.11.20</ecNumber>
    </recommendedName>
</protein>
<evidence type="ECO:0000313" key="12">
    <source>
        <dbReference type="Proteomes" id="UP000036681"/>
    </source>
</evidence>
<keyword evidence="5 9" id="KW-0883">Thioether bond</keyword>
<dbReference type="GO" id="GO:0019448">
    <property type="term" value="P:L-cysteine catabolic process"/>
    <property type="evidence" value="ECO:0007669"/>
    <property type="project" value="TreeGrafter"/>
</dbReference>
<evidence type="ECO:0000256" key="11">
    <source>
        <dbReference type="RuleBase" id="RU366010"/>
    </source>
</evidence>
<keyword evidence="6 11" id="KW-0223">Dioxygenase</keyword>
<accession>A0A9J2P3X9</accession>
<evidence type="ECO:0000313" key="13">
    <source>
        <dbReference type="WBParaSite" id="ALUE_0000453701-mRNA-1"/>
    </source>
</evidence>
<dbReference type="EC" id="1.13.11.20" evidence="3 11"/>
<evidence type="ECO:0000256" key="3">
    <source>
        <dbReference type="ARBA" id="ARBA00013133"/>
    </source>
</evidence>
<evidence type="ECO:0000256" key="1">
    <source>
        <dbReference type="ARBA" id="ARBA00004759"/>
    </source>
</evidence>